<dbReference type="EMBL" id="CAJMXA010001702">
    <property type="protein sequence ID" value="CAE6468130.1"/>
    <property type="molecule type" value="Genomic_DNA"/>
</dbReference>
<accession>A0A8H3GV83</accession>
<proteinExistence type="predicted"/>
<gene>
    <name evidence="2" type="ORF">RDB_LOCUS71152</name>
</gene>
<dbReference type="Proteomes" id="UP000663853">
    <property type="component" value="Unassembled WGS sequence"/>
</dbReference>
<dbReference type="PANTHER" id="PTHR40465:SF1">
    <property type="entry name" value="DUF6534 DOMAIN-CONTAINING PROTEIN"/>
    <property type="match status" value="1"/>
</dbReference>
<comment type="caution">
    <text evidence="2">The sequence shown here is derived from an EMBL/GenBank/DDBJ whole genome shotgun (WGS) entry which is preliminary data.</text>
</comment>
<keyword evidence="1" id="KW-0812">Transmembrane</keyword>
<feature type="transmembrane region" description="Helical" evidence="1">
    <location>
        <begin position="93"/>
        <end position="111"/>
    </location>
</feature>
<feature type="transmembrane region" description="Helical" evidence="1">
    <location>
        <begin position="52"/>
        <end position="73"/>
    </location>
</feature>
<keyword evidence="1" id="KW-1133">Transmembrane helix</keyword>
<evidence type="ECO:0000313" key="3">
    <source>
        <dbReference type="Proteomes" id="UP000663853"/>
    </source>
</evidence>
<feature type="transmembrane region" description="Helical" evidence="1">
    <location>
        <begin position="162"/>
        <end position="185"/>
    </location>
</feature>
<evidence type="ECO:0000256" key="1">
    <source>
        <dbReference type="SAM" id="Phobius"/>
    </source>
</evidence>
<name>A0A8H3GV83_9AGAM</name>
<reference evidence="2" key="1">
    <citation type="submission" date="2021-01" db="EMBL/GenBank/DDBJ databases">
        <authorList>
            <person name="Kaushik A."/>
        </authorList>
    </citation>
    <scope>NUCLEOTIDE SEQUENCE</scope>
    <source>
        <strain evidence="2">AG6-10EEA</strain>
    </source>
</reference>
<feature type="transmembrane region" description="Helical" evidence="1">
    <location>
        <begin position="15"/>
        <end position="40"/>
    </location>
</feature>
<dbReference type="AlphaFoldDB" id="A0A8H3GV83"/>
<evidence type="ECO:0000313" key="2">
    <source>
        <dbReference type="EMBL" id="CAE6468130.1"/>
    </source>
</evidence>
<sequence>MSAANPPQEWINHPFGPFVTGVMMQQLFLGVFCVQVYDYWCIFPTDSPLNRSVVATLTFATTLQGVMDYINLYRISVTYYGEFARFDEQDRPLFWEIGVTAIIGTIAHVFCLERCYRATKNKFVLVVIGATIATSFGFGIVSSVEFQRIVNLSAVSTSPIPIVGWLTLTTSLDVLISAVFIHTLLHVRTPCRKHITHLFSCPGVPTPMPLAITPSLAFTHRVLSAHSISSRFSGTDSPRLFISAPMIASKAICDDTHLNKSWFCRPGYVYALRHQPNGARDVYCSPLWPADRDPYTIRLPRSPNIVADRADCFIIMERAALVTIALFNGPGRAPVWPDFVGIVLVIQVSPALETLDL</sequence>
<keyword evidence="1" id="KW-0472">Membrane</keyword>
<organism evidence="2 3">
    <name type="scientific">Rhizoctonia solani</name>
    <dbReference type="NCBI Taxonomy" id="456999"/>
    <lineage>
        <taxon>Eukaryota</taxon>
        <taxon>Fungi</taxon>
        <taxon>Dikarya</taxon>
        <taxon>Basidiomycota</taxon>
        <taxon>Agaricomycotina</taxon>
        <taxon>Agaricomycetes</taxon>
        <taxon>Cantharellales</taxon>
        <taxon>Ceratobasidiaceae</taxon>
        <taxon>Rhizoctonia</taxon>
    </lineage>
</organism>
<feature type="transmembrane region" description="Helical" evidence="1">
    <location>
        <begin position="123"/>
        <end position="142"/>
    </location>
</feature>
<protein>
    <submittedName>
        <fullName evidence="2">Uncharacterized protein</fullName>
    </submittedName>
</protein>
<dbReference type="PANTHER" id="PTHR40465">
    <property type="entry name" value="CHROMOSOME 1, WHOLE GENOME SHOTGUN SEQUENCE"/>
    <property type="match status" value="1"/>
</dbReference>